<dbReference type="Gene3D" id="1.20.1070.10">
    <property type="entry name" value="Rhodopsin 7-helix transmembrane proteins"/>
    <property type="match status" value="1"/>
</dbReference>
<feature type="transmembrane region" description="Helical" evidence="1">
    <location>
        <begin position="161"/>
        <end position="187"/>
    </location>
</feature>
<feature type="transmembrane region" description="Helical" evidence="1">
    <location>
        <begin position="110"/>
        <end position="131"/>
    </location>
</feature>
<keyword evidence="1" id="KW-0812">Transmembrane</keyword>
<proteinExistence type="predicted"/>
<dbReference type="AlphaFoldDB" id="A0A6J8D3Q0"/>
<keyword evidence="3" id="KW-1185">Reference proteome</keyword>
<name>A0A6J8D3Q0_MYTCO</name>
<evidence type="ECO:0000256" key="1">
    <source>
        <dbReference type="SAM" id="Phobius"/>
    </source>
</evidence>
<accession>A0A6J8D3Q0</accession>
<keyword evidence="1" id="KW-1133">Transmembrane helix</keyword>
<dbReference type="Proteomes" id="UP000507470">
    <property type="component" value="Unassembled WGS sequence"/>
</dbReference>
<evidence type="ECO:0000313" key="2">
    <source>
        <dbReference type="EMBL" id="CAC5402745.1"/>
    </source>
</evidence>
<feature type="transmembrane region" description="Helical" evidence="1">
    <location>
        <begin position="23"/>
        <end position="48"/>
    </location>
</feature>
<evidence type="ECO:0000313" key="3">
    <source>
        <dbReference type="Proteomes" id="UP000507470"/>
    </source>
</evidence>
<dbReference type="EMBL" id="CACVKT020006620">
    <property type="protein sequence ID" value="CAC5402745.1"/>
    <property type="molecule type" value="Genomic_DNA"/>
</dbReference>
<sequence>MALGLEIIYHNILRLMSSQSVEIQYQCMMITHLVCGTIMSACIHVLLISLERLNATFVILKGILTHLTSYKSVILCFILSHFIALLRFGIQTIDGPKPYGSKNTVRSGILVSNDILIIVVLIITCYGVTVYRMINSNKIVPLTATLSATKNADAIRMRKNVVTLGLIMTLAAVVVLMRCIVVTLLYLNKGNGSDINDTAFKIFNNVFLLINPLLDPVIYVLRIKKYREHLRCKCLKRNSDVAS</sequence>
<feature type="transmembrane region" description="Helical" evidence="1">
    <location>
        <begin position="202"/>
        <end position="221"/>
    </location>
</feature>
<keyword evidence="1" id="KW-0472">Membrane</keyword>
<protein>
    <submittedName>
        <fullName evidence="2">PTAFR</fullName>
    </submittedName>
</protein>
<dbReference type="SUPFAM" id="SSF81321">
    <property type="entry name" value="Family A G protein-coupled receptor-like"/>
    <property type="match status" value="1"/>
</dbReference>
<gene>
    <name evidence="2" type="ORF">MCOR_36693</name>
</gene>
<reference evidence="2 3" key="1">
    <citation type="submission" date="2020-06" db="EMBL/GenBank/DDBJ databases">
        <authorList>
            <person name="Li R."/>
            <person name="Bekaert M."/>
        </authorList>
    </citation>
    <scope>NUCLEOTIDE SEQUENCE [LARGE SCALE GENOMIC DNA]</scope>
    <source>
        <strain evidence="3">wild</strain>
    </source>
</reference>
<organism evidence="2 3">
    <name type="scientific">Mytilus coruscus</name>
    <name type="common">Sea mussel</name>
    <dbReference type="NCBI Taxonomy" id="42192"/>
    <lineage>
        <taxon>Eukaryota</taxon>
        <taxon>Metazoa</taxon>
        <taxon>Spiralia</taxon>
        <taxon>Lophotrochozoa</taxon>
        <taxon>Mollusca</taxon>
        <taxon>Bivalvia</taxon>
        <taxon>Autobranchia</taxon>
        <taxon>Pteriomorphia</taxon>
        <taxon>Mytilida</taxon>
        <taxon>Mytiloidea</taxon>
        <taxon>Mytilidae</taxon>
        <taxon>Mytilinae</taxon>
        <taxon>Mytilus</taxon>
    </lineage>
</organism>
<feature type="transmembrane region" description="Helical" evidence="1">
    <location>
        <begin position="69"/>
        <end position="90"/>
    </location>
</feature>
<dbReference type="OrthoDB" id="6144443at2759"/>